<dbReference type="PANTHER" id="PTHR43877:SF2">
    <property type="entry name" value="AMINOALKYLPHOSPHONATE N-ACETYLTRANSFERASE-RELATED"/>
    <property type="match status" value="1"/>
</dbReference>
<protein>
    <submittedName>
        <fullName evidence="5">Ribosomal protein S18 acetylase RimI-like enzyme</fullName>
    </submittedName>
</protein>
<keyword evidence="2" id="KW-0012">Acyltransferase</keyword>
<sequence length="209" mass="23171">MNRSVGCARGRGEKGRQEVDDPLPPTENPPTTSFPWFTAPIVLLREQAVRMKPYEVRAPRPDELRQLAQLKIDWAGLDPRPDKAAEWVYADELAAWMDRMGDRVLCRVAVMGDTLIGMAWLVVFERVPDFVERRRRTGDLQSVYVLPGKRGHGVGLALMNAITAEADRRGIPRLTVHSNSPGVALYEAAGFHGAATLLHRDRPADAPAG</sequence>
<organism evidence="5 6">
    <name type="scientific">Amnibacterium kyonggiense</name>
    <dbReference type="NCBI Taxonomy" id="595671"/>
    <lineage>
        <taxon>Bacteria</taxon>
        <taxon>Bacillati</taxon>
        <taxon>Actinomycetota</taxon>
        <taxon>Actinomycetes</taxon>
        <taxon>Micrococcales</taxon>
        <taxon>Microbacteriaceae</taxon>
        <taxon>Amnibacterium</taxon>
    </lineage>
</organism>
<keyword evidence="6" id="KW-1185">Reference proteome</keyword>
<gene>
    <name evidence="5" type="ORF">CLV52_2680</name>
</gene>
<keyword evidence="5" id="KW-0689">Ribosomal protein</keyword>
<feature type="region of interest" description="Disordered" evidence="3">
    <location>
        <begin position="1"/>
        <end position="33"/>
    </location>
</feature>
<dbReference type="InterPro" id="IPR000182">
    <property type="entry name" value="GNAT_dom"/>
</dbReference>
<dbReference type="GO" id="GO:0016747">
    <property type="term" value="F:acyltransferase activity, transferring groups other than amino-acyl groups"/>
    <property type="evidence" value="ECO:0007669"/>
    <property type="project" value="InterPro"/>
</dbReference>
<dbReference type="GO" id="GO:0005840">
    <property type="term" value="C:ribosome"/>
    <property type="evidence" value="ECO:0007669"/>
    <property type="project" value="UniProtKB-KW"/>
</dbReference>
<evidence type="ECO:0000259" key="4">
    <source>
        <dbReference type="PROSITE" id="PS51186"/>
    </source>
</evidence>
<dbReference type="AlphaFoldDB" id="A0A4R7FE12"/>
<evidence type="ECO:0000313" key="6">
    <source>
        <dbReference type="Proteomes" id="UP000295344"/>
    </source>
</evidence>
<comment type="caution">
    <text evidence="5">The sequence shown here is derived from an EMBL/GenBank/DDBJ whole genome shotgun (WGS) entry which is preliminary data.</text>
</comment>
<dbReference type="EMBL" id="SOAM01000003">
    <property type="protein sequence ID" value="TDS75573.1"/>
    <property type="molecule type" value="Genomic_DNA"/>
</dbReference>
<feature type="compositionally biased region" description="Basic and acidic residues" evidence="3">
    <location>
        <begin position="10"/>
        <end position="19"/>
    </location>
</feature>
<name>A0A4R7FE12_9MICO</name>
<dbReference type="PANTHER" id="PTHR43877">
    <property type="entry name" value="AMINOALKYLPHOSPHONATE N-ACETYLTRANSFERASE-RELATED-RELATED"/>
    <property type="match status" value="1"/>
</dbReference>
<dbReference type="CDD" id="cd04301">
    <property type="entry name" value="NAT_SF"/>
    <property type="match status" value="1"/>
</dbReference>
<evidence type="ECO:0000256" key="3">
    <source>
        <dbReference type="SAM" id="MobiDB-lite"/>
    </source>
</evidence>
<evidence type="ECO:0000256" key="1">
    <source>
        <dbReference type="ARBA" id="ARBA00022679"/>
    </source>
</evidence>
<dbReference type="SUPFAM" id="SSF55729">
    <property type="entry name" value="Acyl-CoA N-acyltransferases (Nat)"/>
    <property type="match status" value="1"/>
</dbReference>
<evidence type="ECO:0000256" key="2">
    <source>
        <dbReference type="ARBA" id="ARBA00023315"/>
    </source>
</evidence>
<feature type="domain" description="N-acetyltransferase" evidence="4">
    <location>
        <begin position="62"/>
        <end position="209"/>
    </location>
</feature>
<dbReference type="InterPro" id="IPR016181">
    <property type="entry name" value="Acyl_CoA_acyltransferase"/>
</dbReference>
<dbReference type="Gene3D" id="3.40.630.30">
    <property type="match status" value="1"/>
</dbReference>
<dbReference type="OrthoDB" id="4936934at2"/>
<accession>A0A4R7FE12</accession>
<dbReference type="PROSITE" id="PS51186">
    <property type="entry name" value="GNAT"/>
    <property type="match status" value="1"/>
</dbReference>
<proteinExistence type="predicted"/>
<keyword evidence="5" id="KW-0687">Ribonucleoprotein</keyword>
<dbReference type="InterPro" id="IPR050832">
    <property type="entry name" value="Bact_Acetyltransf"/>
</dbReference>
<dbReference type="Pfam" id="PF00583">
    <property type="entry name" value="Acetyltransf_1"/>
    <property type="match status" value="1"/>
</dbReference>
<reference evidence="5 6" key="1">
    <citation type="submission" date="2019-03" db="EMBL/GenBank/DDBJ databases">
        <title>Genomic Encyclopedia of Archaeal and Bacterial Type Strains, Phase II (KMG-II): from individual species to whole genera.</title>
        <authorList>
            <person name="Goeker M."/>
        </authorList>
    </citation>
    <scope>NUCLEOTIDE SEQUENCE [LARGE SCALE GENOMIC DNA]</scope>
    <source>
        <strain evidence="5 6">DSM 24782</strain>
    </source>
</reference>
<evidence type="ECO:0000313" key="5">
    <source>
        <dbReference type="EMBL" id="TDS75573.1"/>
    </source>
</evidence>
<keyword evidence="1" id="KW-0808">Transferase</keyword>
<dbReference type="Proteomes" id="UP000295344">
    <property type="component" value="Unassembled WGS sequence"/>
</dbReference>